<keyword evidence="3" id="KW-1185">Reference proteome</keyword>
<name>A0A9W9T6A8_9EURO</name>
<evidence type="ECO:0000256" key="1">
    <source>
        <dbReference type="SAM" id="MobiDB-lite"/>
    </source>
</evidence>
<comment type="caution">
    <text evidence="2">The sequence shown here is derived from an EMBL/GenBank/DDBJ whole genome shotgun (WGS) entry which is preliminary data.</text>
</comment>
<reference evidence="2" key="1">
    <citation type="submission" date="2022-11" db="EMBL/GenBank/DDBJ databases">
        <authorList>
            <person name="Petersen C."/>
        </authorList>
    </citation>
    <scope>NUCLEOTIDE SEQUENCE</scope>
    <source>
        <strain evidence="2">IBT 16849</strain>
    </source>
</reference>
<sequence length="107" mass="11754">MLPTNPGANHRLRLRHALSTRSHGIIASPEHRLPVHGHYNSPVFIFVPVDIIMNMILQDAQCQHTAEELKTLVSGDIGLRGPNIMQTNTLGRKPHRGSPAQTEIGAV</sequence>
<dbReference type="EMBL" id="JAPQKP010000001">
    <property type="protein sequence ID" value="KAJ5211143.1"/>
    <property type="molecule type" value="Genomic_DNA"/>
</dbReference>
<feature type="region of interest" description="Disordered" evidence="1">
    <location>
        <begin position="87"/>
        <end position="107"/>
    </location>
</feature>
<proteinExistence type="predicted"/>
<organism evidence="2 3">
    <name type="scientific">Penicillium cf. griseofulvum</name>
    <dbReference type="NCBI Taxonomy" id="2972120"/>
    <lineage>
        <taxon>Eukaryota</taxon>
        <taxon>Fungi</taxon>
        <taxon>Dikarya</taxon>
        <taxon>Ascomycota</taxon>
        <taxon>Pezizomycotina</taxon>
        <taxon>Eurotiomycetes</taxon>
        <taxon>Eurotiomycetidae</taxon>
        <taxon>Eurotiales</taxon>
        <taxon>Aspergillaceae</taxon>
        <taxon>Penicillium</taxon>
    </lineage>
</organism>
<dbReference type="OrthoDB" id="10588688at2759"/>
<accession>A0A9W9T6A8</accession>
<protein>
    <submittedName>
        <fullName evidence="2">Uncharacterized protein</fullName>
    </submittedName>
</protein>
<evidence type="ECO:0000313" key="3">
    <source>
        <dbReference type="Proteomes" id="UP001150879"/>
    </source>
</evidence>
<gene>
    <name evidence="2" type="ORF">N7472_001282</name>
</gene>
<reference evidence="2" key="2">
    <citation type="journal article" date="2023" name="IMA Fungus">
        <title>Comparative genomic study of the Penicillium genus elucidates a diverse pangenome and 15 lateral gene transfer events.</title>
        <authorList>
            <person name="Petersen C."/>
            <person name="Sorensen T."/>
            <person name="Nielsen M.R."/>
            <person name="Sondergaard T.E."/>
            <person name="Sorensen J.L."/>
            <person name="Fitzpatrick D.A."/>
            <person name="Frisvad J.C."/>
            <person name="Nielsen K.L."/>
        </authorList>
    </citation>
    <scope>NUCLEOTIDE SEQUENCE</scope>
    <source>
        <strain evidence="2">IBT 16849</strain>
    </source>
</reference>
<dbReference type="AlphaFoldDB" id="A0A9W9T6A8"/>
<dbReference type="Proteomes" id="UP001150879">
    <property type="component" value="Unassembled WGS sequence"/>
</dbReference>
<evidence type="ECO:0000313" key="2">
    <source>
        <dbReference type="EMBL" id="KAJ5211143.1"/>
    </source>
</evidence>